<reference evidence="7" key="1">
    <citation type="submission" date="2016-11" db="UniProtKB">
        <authorList>
            <consortium name="WormBaseParasite"/>
        </authorList>
    </citation>
    <scope>IDENTIFICATION</scope>
</reference>
<dbReference type="SUPFAM" id="SSF140959">
    <property type="entry name" value="Indolic compounds 2,3-dioxygenase-like"/>
    <property type="match status" value="1"/>
</dbReference>
<proteinExistence type="inferred from homology"/>
<keyword evidence="2 4" id="KW-0479">Metal-binding</keyword>
<name>A0A1I8IKF5_9PLAT</name>
<evidence type="ECO:0000256" key="2">
    <source>
        <dbReference type="ARBA" id="ARBA00022723"/>
    </source>
</evidence>
<dbReference type="InterPro" id="IPR000898">
    <property type="entry name" value="Indolamine_dOase"/>
</dbReference>
<feature type="chain" id="PRO_5009321028" evidence="5">
    <location>
        <begin position="20"/>
        <end position="1211"/>
    </location>
</feature>
<dbReference type="AlphaFoldDB" id="A0A1I8IKF5"/>
<accession>A0A1I8IKF5</accession>
<dbReference type="PANTHER" id="PTHR28657:SF5">
    <property type="entry name" value="INDOLEAMINE 2,3-DIOXYGENASE"/>
    <property type="match status" value="1"/>
</dbReference>
<dbReference type="SUPFAM" id="SSF56059">
    <property type="entry name" value="Glutathione synthetase ATP-binding domain-like"/>
    <property type="match status" value="1"/>
</dbReference>
<evidence type="ECO:0000313" key="7">
    <source>
        <dbReference type="WBParaSite" id="maker-uti_cns_0013386-snap-gene-0.4-mRNA-1"/>
    </source>
</evidence>
<dbReference type="GO" id="GO:0046872">
    <property type="term" value="F:metal ion binding"/>
    <property type="evidence" value="ECO:0007669"/>
    <property type="project" value="UniProtKB-KW"/>
</dbReference>
<dbReference type="InterPro" id="IPR037217">
    <property type="entry name" value="Trp/Indoleamine_2_3_dOase-like"/>
</dbReference>
<keyword evidence="6" id="KW-1185">Reference proteome</keyword>
<evidence type="ECO:0000256" key="5">
    <source>
        <dbReference type="SAM" id="SignalP"/>
    </source>
</evidence>
<dbReference type="GO" id="GO:0019441">
    <property type="term" value="P:L-tryptophan catabolic process to kynurenine"/>
    <property type="evidence" value="ECO:0007669"/>
    <property type="project" value="InterPro"/>
</dbReference>
<dbReference type="GO" id="GO:0004833">
    <property type="term" value="F:L-tryptophan 2,3-dioxygenase activity"/>
    <property type="evidence" value="ECO:0007669"/>
    <property type="project" value="TreeGrafter"/>
</dbReference>
<evidence type="ECO:0000256" key="3">
    <source>
        <dbReference type="ARBA" id="ARBA00023004"/>
    </source>
</evidence>
<evidence type="ECO:0000313" key="6">
    <source>
        <dbReference type="Proteomes" id="UP000095280"/>
    </source>
</evidence>
<dbReference type="GO" id="GO:0005737">
    <property type="term" value="C:cytoplasm"/>
    <property type="evidence" value="ECO:0007669"/>
    <property type="project" value="TreeGrafter"/>
</dbReference>
<dbReference type="GO" id="GO:0034354">
    <property type="term" value="P:'de novo' NAD+ biosynthetic process from L-tryptophan"/>
    <property type="evidence" value="ECO:0007669"/>
    <property type="project" value="TreeGrafter"/>
</dbReference>
<dbReference type="GO" id="GO:0033754">
    <property type="term" value="F:indoleamine 2,3-dioxygenase activity"/>
    <property type="evidence" value="ECO:0007669"/>
    <property type="project" value="TreeGrafter"/>
</dbReference>
<keyword evidence="3 4" id="KW-0408">Iron</keyword>
<comment type="similarity">
    <text evidence="1">Belongs to the indoleamine 2,3-dioxygenase family.</text>
</comment>
<dbReference type="GO" id="GO:0020037">
    <property type="term" value="F:heme binding"/>
    <property type="evidence" value="ECO:0007669"/>
    <property type="project" value="InterPro"/>
</dbReference>
<evidence type="ECO:0000256" key="4">
    <source>
        <dbReference type="PIRSR" id="PIRSR600898-1"/>
    </source>
</evidence>
<dbReference type="Gene3D" id="3.30.470.20">
    <property type="entry name" value="ATP-grasp fold, B domain"/>
    <property type="match status" value="1"/>
</dbReference>
<dbReference type="WBParaSite" id="maker-uti_cns_0013386-snap-gene-0.4-mRNA-1">
    <property type="protein sequence ID" value="maker-uti_cns_0013386-snap-gene-0.4-mRNA-1"/>
    <property type="gene ID" value="maker-uti_cns_0013386-snap-gene-0.4"/>
</dbReference>
<dbReference type="PROSITE" id="PS51221">
    <property type="entry name" value="TTL"/>
    <property type="match status" value="1"/>
</dbReference>
<keyword evidence="5" id="KW-0732">Signal</keyword>
<dbReference type="Gene3D" id="1.20.58.480">
    <property type="match status" value="1"/>
</dbReference>
<organism evidence="6 7">
    <name type="scientific">Macrostomum lignano</name>
    <dbReference type="NCBI Taxonomy" id="282301"/>
    <lineage>
        <taxon>Eukaryota</taxon>
        <taxon>Metazoa</taxon>
        <taxon>Spiralia</taxon>
        <taxon>Lophotrochozoa</taxon>
        <taxon>Platyhelminthes</taxon>
        <taxon>Rhabditophora</taxon>
        <taxon>Macrostomorpha</taxon>
        <taxon>Macrostomida</taxon>
        <taxon>Macrostomidae</taxon>
        <taxon>Macrostomum</taxon>
    </lineage>
</organism>
<dbReference type="Proteomes" id="UP000095280">
    <property type="component" value="Unplaced"/>
</dbReference>
<sequence length="1211" mass="134687">GSTVLFVLFFHASLLNNAGQRRRSLVRAPTVRSDTGGLQLMHNGAVLVEQLDEFAAPVRGRQSDDVGCQLGVAPAADARRRSLVRAPTVRSDTGGLQLMHNGAVLVEQLDEFAAPVRGRQSDDVGCQLGVAPAADALTLCLHVRHVDLDLFCLALLIVHHHLHCGHPPGQLHRPPHHRHHPGWQRLPRLLGAARRAVLAKGSRHRGASGSPALQKLTRRHRGRIAADLLTRLLLLRLLLLLILHPLRLAQPSQCSLCFCLLLFALPRLACLPSLCCRCYPLRAWTSKMFRNGFLSDMGFCSLSYPDGKAMVQEVFNHLGWATVANFRTQHPYQPGFFWCHGYTAKSITEWRQSAKFTGLQFVSSLPNIICLHNKKLLQTLIRQYEQSVLNSVGSLDAPNYLRFPGDIRAYNSDAYLPRTLFDLTHEELHHIAESCFKQDSVWIAKPLSQNCGKGICLVRSREQLLELSDRLPNLIVQEYIRNPVTLDGRKSDLRVYLLLVCPERGHLMAFYHPGFVRLSLRQYAETTDDLAVHLTNQSVAKATEEWTRRRDESTWTPAQMNNNLNARRDSTGFERDFLFRRVHPSMRAVLGIVSRAAYPKVTRIGGCFEFLGCDFMLDTSGRVWLIEINCYPGMATSTSLLRTLKPQVVHEAICLSMECISKQYQGKAMYPLESLRQFQLLWNNLTFIDWKNFQQSGMRTLAEYQISSKTGFVLEQPCCQLPPAWQAYDRLASAIVPILSQPDTDKASADLHLAVADLVVPSDHALMDMATAWSLETRCRLHLCLTCITASYLWHRGESRAPNRLPAQLARPLLRVAESLGLKPTVGHATLALANCALPDSAWSGRPEHLRLLCQPGPSSAFRAFVLVTCAFELDFARATPLLLRGAEARRPDEAADLLDRLADCLAGLTARFDDFGRLLDPDEFYRDVRPYLSGHEGLVFEGCSCEATPLRLSGGSAAQSTILQSIDALLGIRHESAFLAEMVDYMHPAHRQLLKDLAAETRLPQLVAASAPESRLRAAHGRAVAALADFRKRHIGLVSRYIVAPASRVRTEFASLAERGTGGQPLIQFLKEVRDEGALPPPLSDPGVDGSGDGIRYPLTWVYDACHPDVCQPNVCQPDVCQPVFASRCLPADVCHPDVCQPMFASRCLPADVCQPMFASRMFASRCLPAGCLPADVCQPMFASRCLRCLPASRMFASRMFADVCQPDIC</sequence>
<evidence type="ECO:0000256" key="1">
    <source>
        <dbReference type="ARBA" id="ARBA00007119"/>
    </source>
</evidence>
<dbReference type="Pfam" id="PF03133">
    <property type="entry name" value="TTL"/>
    <property type="match status" value="1"/>
</dbReference>
<feature type="binding site" description="proximal binding residue" evidence="4">
    <location>
        <position position="1035"/>
    </location>
    <ligand>
        <name>heme b</name>
        <dbReference type="ChEBI" id="CHEBI:60344"/>
    </ligand>
    <ligandPart>
        <name>Fe</name>
        <dbReference type="ChEBI" id="CHEBI:18248"/>
    </ligandPart>
</feature>
<dbReference type="PANTHER" id="PTHR28657">
    <property type="entry name" value="INDOLEAMINE 2,3-DIOXYGENASE"/>
    <property type="match status" value="1"/>
</dbReference>
<protein>
    <submittedName>
        <fullName evidence="7">Tubulin--tyrosine ligase-like protein 9</fullName>
    </submittedName>
</protein>
<dbReference type="Pfam" id="PF01231">
    <property type="entry name" value="IDO"/>
    <property type="match status" value="1"/>
</dbReference>
<feature type="signal peptide" evidence="5">
    <location>
        <begin position="1"/>
        <end position="19"/>
    </location>
</feature>
<dbReference type="InterPro" id="IPR004344">
    <property type="entry name" value="TTL/TTLL_fam"/>
</dbReference>
<keyword evidence="4" id="KW-0349">Heme</keyword>